<dbReference type="RefSeq" id="WP_099186035.1">
    <property type="nucleotide sequence ID" value="NZ_BEWI01000032.1"/>
</dbReference>
<evidence type="ECO:0000256" key="4">
    <source>
        <dbReference type="ARBA" id="ARBA00023002"/>
    </source>
</evidence>
<feature type="binding site" evidence="5 7">
    <location>
        <position position="142"/>
    </location>
    <ligand>
        <name>FAD</name>
        <dbReference type="ChEBI" id="CHEBI:57692"/>
    </ligand>
</feature>
<keyword evidence="4 5" id="KW-0560">Oxidoreductase</keyword>
<comment type="function">
    <text evidence="5 6">Catalyzes the oxidation of D-lactate to pyruvate.</text>
</comment>
<dbReference type="InterPro" id="IPR015409">
    <property type="entry name" value="Lactate_DH_C"/>
</dbReference>
<dbReference type="SUPFAM" id="SSF55103">
    <property type="entry name" value="FAD-linked oxidases, C-terminal domain"/>
    <property type="match status" value="1"/>
</dbReference>
<dbReference type="InterPro" id="IPR016173">
    <property type="entry name" value="D-lactate_DH_C-sub2"/>
</dbReference>
<evidence type="ECO:0000256" key="1">
    <source>
        <dbReference type="ARBA" id="ARBA00001974"/>
    </source>
</evidence>
<dbReference type="Gene3D" id="3.30.43.10">
    <property type="entry name" value="Uridine Diphospho-n-acetylenolpyruvylglucosamine Reductase, domain 2"/>
    <property type="match status" value="1"/>
</dbReference>
<feature type="binding site" evidence="5 7">
    <location>
        <position position="149"/>
    </location>
    <ligand>
        <name>FAD</name>
        <dbReference type="ChEBI" id="CHEBI:57692"/>
    </ligand>
</feature>
<organism evidence="9 11">
    <name type="scientific">Sphingobium fuliginis (strain ATCC 27551)</name>
    <dbReference type="NCBI Taxonomy" id="336203"/>
    <lineage>
        <taxon>Bacteria</taxon>
        <taxon>Pseudomonadati</taxon>
        <taxon>Pseudomonadota</taxon>
        <taxon>Alphaproteobacteria</taxon>
        <taxon>Sphingomonadales</taxon>
        <taxon>Sphingomonadaceae</taxon>
        <taxon>Sphingobium</taxon>
    </lineage>
</organism>
<dbReference type="InterPro" id="IPR016164">
    <property type="entry name" value="FAD-linked_Oxase-like_C"/>
</dbReference>
<dbReference type="EMBL" id="CP060035">
    <property type="protein sequence ID" value="QOT70441.1"/>
    <property type="molecule type" value="Genomic_DNA"/>
</dbReference>
<dbReference type="PANTHER" id="PTHR43716">
    <property type="entry name" value="D-2-HYDROXYGLUTARATE DEHYDROGENASE, MITOCHONDRIAL"/>
    <property type="match status" value="1"/>
</dbReference>
<dbReference type="GO" id="GO:0048038">
    <property type="term" value="F:quinone binding"/>
    <property type="evidence" value="ECO:0007669"/>
    <property type="project" value="UniProtKB-KW"/>
</dbReference>
<evidence type="ECO:0000313" key="9">
    <source>
        <dbReference type="EMBL" id="GAY22113.1"/>
    </source>
</evidence>
<dbReference type="EC" id="1.1.5.12" evidence="5"/>
<dbReference type="Gene3D" id="3.30.1370.20">
    <property type="entry name" value="D-lactate dehydrogenase, cap domain, subdomain 2"/>
    <property type="match status" value="1"/>
</dbReference>
<dbReference type="GO" id="GO:0004458">
    <property type="term" value="F:D-lactate dehydrogenase (cytochrome) activity"/>
    <property type="evidence" value="ECO:0007669"/>
    <property type="project" value="UniProtKB-UniRule"/>
</dbReference>
<evidence type="ECO:0000256" key="7">
    <source>
        <dbReference type="PIRSR" id="PIRSR000101-1"/>
    </source>
</evidence>
<dbReference type="GO" id="GO:0055085">
    <property type="term" value="P:transmembrane transport"/>
    <property type="evidence" value="ECO:0007669"/>
    <property type="project" value="InterPro"/>
</dbReference>
<feature type="binding site" evidence="5 7">
    <location>
        <position position="159"/>
    </location>
    <ligand>
        <name>FAD</name>
        <dbReference type="ChEBI" id="CHEBI:57692"/>
    </ligand>
</feature>
<keyword evidence="3 5" id="KW-0274">FAD</keyword>
<keyword evidence="2 5" id="KW-0285">Flavoprotein</keyword>
<keyword evidence="5 6" id="KW-0874">Quinone</keyword>
<dbReference type="Pfam" id="PF09330">
    <property type="entry name" value="Lact-deh-memb"/>
    <property type="match status" value="1"/>
</dbReference>
<dbReference type="InterPro" id="IPR016166">
    <property type="entry name" value="FAD-bd_PCMH"/>
</dbReference>
<evidence type="ECO:0000256" key="5">
    <source>
        <dbReference type="HAMAP-Rule" id="MF_02092"/>
    </source>
</evidence>
<reference evidence="9 11" key="2">
    <citation type="journal article" date="2013" name="Environ. Sci. Technol.">
        <title>The 4-tert-butylphenol-utilizing bacterium Sphingobium fuliginis OMI can degrade bisphenols via phenolic ring hydroxylation and meta-cleavage pathway.</title>
        <authorList>
            <person name="Ogata Y."/>
            <person name="Goda S."/>
            <person name="Toyama T."/>
            <person name="Sei K."/>
            <person name="Ike M."/>
        </authorList>
    </citation>
    <scope>NUCLEOTIDE SEQUENCE [LARGE SCALE GENOMIC DNA]</scope>
    <source>
        <strain evidence="9 11">OMI</strain>
    </source>
</reference>
<evidence type="ECO:0000313" key="12">
    <source>
        <dbReference type="Proteomes" id="UP000593663"/>
    </source>
</evidence>
<comment type="similarity">
    <text evidence="5">Belongs to the quinone-dependent D-lactate dehydrogenase family.</text>
</comment>
<evidence type="ECO:0000313" key="10">
    <source>
        <dbReference type="EMBL" id="QOT70441.1"/>
    </source>
</evidence>
<dbReference type="AlphaFoldDB" id="A0A292ZGZ2"/>
<keyword evidence="5" id="KW-1003">Cell membrane</keyword>
<dbReference type="Proteomes" id="UP000221538">
    <property type="component" value="Unassembled WGS sequence"/>
</dbReference>
<evidence type="ECO:0000256" key="2">
    <source>
        <dbReference type="ARBA" id="ARBA00022630"/>
    </source>
</evidence>
<accession>A0A292ZGZ2</accession>
<dbReference type="EMBL" id="BEWI01000032">
    <property type="protein sequence ID" value="GAY22113.1"/>
    <property type="molecule type" value="Genomic_DNA"/>
</dbReference>
<dbReference type="Gene3D" id="3.30.465.10">
    <property type="match status" value="1"/>
</dbReference>
<name>A0A292ZGZ2_SPHSA</name>
<proteinExistence type="inferred from homology"/>
<reference evidence="9" key="3">
    <citation type="submission" date="2017-10" db="EMBL/GenBank/DDBJ databases">
        <title>Bioaugmenting a lab-scale membrane bioreactor with Sphingobium fuliginis OMI to degrade 4-tert-butylphenol.</title>
        <authorList>
            <person name="Takada K."/>
            <person name="Shiba T."/>
            <person name="Soda S."/>
            <person name="Inoue D."/>
            <person name="Miyake M."/>
            <person name="Eguchi M."/>
            <person name="Ike M."/>
        </authorList>
    </citation>
    <scope>NUCLEOTIDE SEQUENCE</scope>
    <source>
        <strain evidence="9">OMI</strain>
    </source>
</reference>
<reference evidence="10" key="6">
    <citation type="journal article" date="2021" name="Microbiol. Resour. Announc.">
        <title>Complete Genome Sequence of Sphingobium barthaii KK22, a High-Molecular-Weight Polycyclic Aromatic Hydrocarbon-Degrading Soil Bacterium.</title>
        <authorList>
            <person name="Mori J.F."/>
            <person name="Kanaly R.A."/>
        </authorList>
    </citation>
    <scope>NUCLEOTIDE SEQUENCE</scope>
    <source>
        <strain evidence="10">KK22</strain>
    </source>
</reference>
<dbReference type="GO" id="GO:0006089">
    <property type="term" value="P:lactate metabolic process"/>
    <property type="evidence" value="ECO:0007669"/>
    <property type="project" value="UniProtKB-UniRule"/>
</dbReference>
<dbReference type="PROSITE" id="PS51387">
    <property type="entry name" value="FAD_PCMH"/>
    <property type="match status" value="1"/>
</dbReference>
<reference evidence="9" key="4">
    <citation type="submission" date="2017-10" db="EMBL/GenBank/DDBJ databases">
        <authorList>
            <person name="Banno H."/>
            <person name="Chua N.-H."/>
        </authorList>
    </citation>
    <scope>NUCLEOTIDE SEQUENCE</scope>
    <source>
        <strain evidence="9">OMI</strain>
    </source>
</reference>
<dbReference type="SUPFAM" id="SSF56176">
    <property type="entry name" value="FAD-binding/transporter-associated domain-like"/>
    <property type="match status" value="1"/>
</dbReference>
<feature type="binding site" evidence="7">
    <location>
        <position position="256"/>
    </location>
    <ligand>
        <name>FAD</name>
        <dbReference type="ChEBI" id="CHEBI:57692"/>
    </ligand>
</feature>
<reference evidence="12" key="5">
    <citation type="submission" date="2020-08" db="EMBL/GenBank/DDBJ databases">
        <title>Complete genome sequence of Sphingobium barthaii strain KK22, a high-molecular-weight polycyclic aromatic hydrocarbon-degrading soil bacterium.</title>
        <authorList>
            <person name="Mori J.F."/>
            <person name="Kanaly R.A."/>
        </authorList>
    </citation>
    <scope>NUCLEOTIDE SEQUENCE [LARGE SCALE GENOMIC DNA]</scope>
    <source>
        <strain evidence="12">KK22</strain>
    </source>
</reference>
<dbReference type="PANTHER" id="PTHR43716:SF1">
    <property type="entry name" value="D-2-HYDROXYGLUTARATE DEHYDROGENASE, MITOCHONDRIAL"/>
    <property type="match status" value="1"/>
</dbReference>
<dbReference type="PIRSF" id="PIRSF000101">
    <property type="entry name" value="D-lactate_dh"/>
    <property type="match status" value="1"/>
</dbReference>
<evidence type="ECO:0000313" key="11">
    <source>
        <dbReference type="Proteomes" id="UP000221538"/>
    </source>
</evidence>
<dbReference type="InterPro" id="IPR016172">
    <property type="entry name" value="D-lactate_DH_C-sub1"/>
</dbReference>
<feature type="domain" description="FAD-binding PCMH-type" evidence="8">
    <location>
        <begin position="40"/>
        <end position="215"/>
    </location>
</feature>
<dbReference type="GO" id="GO:0102029">
    <property type="term" value="F:D-lactate dehydrogenase (quinone) activity"/>
    <property type="evidence" value="ECO:0007669"/>
    <property type="project" value="UniProtKB-EC"/>
</dbReference>
<dbReference type="InterPro" id="IPR016169">
    <property type="entry name" value="FAD-bd_PCMH_sub2"/>
</dbReference>
<evidence type="ECO:0000256" key="6">
    <source>
        <dbReference type="PIRNR" id="PIRNR000101"/>
    </source>
</evidence>
<dbReference type="InterPro" id="IPR012256">
    <property type="entry name" value="D_lactate_DH"/>
</dbReference>
<dbReference type="HAMAP" id="MF_02092">
    <property type="entry name" value="DLDH_Dld"/>
    <property type="match status" value="1"/>
</dbReference>
<comment type="catalytic activity">
    <reaction evidence="5 6">
        <text>(R)-lactate + a quinone = a quinol + pyruvate</text>
        <dbReference type="Rhea" id="RHEA:51468"/>
        <dbReference type="ChEBI" id="CHEBI:15361"/>
        <dbReference type="ChEBI" id="CHEBI:16004"/>
        <dbReference type="ChEBI" id="CHEBI:24646"/>
        <dbReference type="ChEBI" id="CHEBI:132124"/>
        <dbReference type="EC" id="1.1.5.12"/>
    </reaction>
</comment>
<dbReference type="InterPro" id="IPR036318">
    <property type="entry name" value="FAD-bd_PCMH-like_sf"/>
</dbReference>
<comment type="cofactor">
    <cofactor evidence="1 5 6 7">
        <name>FAD</name>
        <dbReference type="ChEBI" id="CHEBI:57692"/>
    </cofactor>
</comment>
<comment type="subcellular location">
    <subcellularLocation>
        <location evidence="5">Cell inner membrane</location>
        <topology evidence="5">Peripheral membrane protein</topology>
        <orientation evidence="5">Cytoplasmic side</orientation>
    </subcellularLocation>
</comment>
<dbReference type="InterPro" id="IPR016167">
    <property type="entry name" value="FAD-bd_PCMH_sub1"/>
</dbReference>
<feature type="binding site" evidence="5 7">
    <location>
        <begin position="82"/>
        <end position="83"/>
    </location>
    <ligand>
        <name>FAD</name>
        <dbReference type="ChEBI" id="CHEBI:57692"/>
    </ligand>
</feature>
<dbReference type="InterPro" id="IPR051264">
    <property type="entry name" value="FAD-oxidored/transferase_4"/>
</dbReference>
<feature type="binding site" evidence="5 7">
    <location>
        <position position="261"/>
    </location>
    <ligand>
        <name>FAD</name>
        <dbReference type="ChEBI" id="CHEBI:57692"/>
    </ligand>
</feature>
<dbReference type="Gene3D" id="3.30.70.610">
    <property type="entry name" value="D-lactate dehydrogenase, cap domain, subdomain 1"/>
    <property type="match status" value="2"/>
</dbReference>
<keyword evidence="5" id="KW-0997">Cell inner membrane</keyword>
<dbReference type="GO" id="GO:0022904">
    <property type="term" value="P:respiratory electron transport chain"/>
    <property type="evidence" value="ECO:0007669"/>
    <property type="project" value="InterPro"/>
</dbReference>
<feature type="binding site" evidence="5 7">
    <location>
        <begin position="74"/>
        <end position="78"/>
    </location>
    <ligand>
        <name>FAD</name>
        <dbReference type="ChEBI" id="CHEBI:57692"/>
    </ligand>
</feature>
<dbReference type="Proteomes" id="UP000593663">
    <property type="component" value="Chromosome 1"/>
</dbReference>
<dbReference type="NCBIfam" id="NF008387">
    <property type="entry name" value="PRK11183.1"/>
    <property type="match status" value="1"/>
</dbReference>
<reference evidence="9 11" key="1">
    <citation type="journal article" date="2013" name="Biodegradation">
        <title>Occurrence of 4-tert-butylphenol (4-t-BP) biodegradation in an aquatic sample caused by the presence of Spirodela polyrrhiza and isolation of a 4-t-BP-utilizing bacterium.</title>
        <authorList>
            <person name="Ogata Y."/>
            <person name="Toyama T."/>
            <person name="Yu N."/>
            <person name="Wang X."/>
            <person name="Sei K."/>
            <person name="Ike M."/>
        </authorList>
    </citation>
    <scope>NUCLEOTIDE SEQUENCE [LARGE SCALE GENOMIC DNA]</scope>
    <source>
        <strain evidence="9 11">OMI</strain>
    </source>
</reference>
<keyword evidence="5" id="KW-0472">Membrane</keyword>
<dbReference type="KEGG" id="sbar:H5V43_09720"/>
<protein>
    <recommendedName>
        <fullName evidence="5">Quinone-dependent D-lactate dehydrogenase</fullName>
        <ecNumber evidence="5">1.1.5.12</ecNumber>
    </recommendedName>
    <alternativeName>
        <fullName evidence="5">D-lactate dehydrogenase</fullName>
        <shortName evidence="5">D-LDH</shortName>
    </alternativeName>
</protein>
<evidence type="ECO:0000256" key="3">
    <source>
        <dbReference type="ARBA" id="ARBA00022827"/>
    </source>
</evidence>
<evidence type="ECO:0000259" key="8">
    <source>
        <dbReference type="PROSITE" id="PS51387"/>
    </source>
</evidence>
<dbReference type="GO" id="GO:0071949">
    <property type="term" value="F:FAD binding"/>
    <property type="evidence" value="ECO:0007669"/>
    <property type="project" value="InterPro"/>
</dbReference>
<dbReference type="GO" id="GO:0031234">
    <property type="term" value="C:extrinsic component of cytoplasmic side of plasma membrane"/>
    <property type="evidence" value="ECO:0007669"/>
    <property type="project" value="UniProtKB-UniRule"/>
</dbReference>
<gene>
    <name evidence="5 10" type="primary">dld</name>
    <name evidence="10" type="ORF">H5V43_09720</name>
    <name evidence="9" type="ORF">SFOMI_2668</name>
</gene>
<sequence>MHLNSDPADLPGKLVRIVGRRHLLTDEAHMRPYTQGYRYPGGGASAVALPGTLVELWRCLQAVVEAKGIVIMQAANTGLTGGSTPHVAGYDGRPVVIIGTRRLSGIHLLEGGRQIVALPGATLYDLEALLKPLGREPHSVIGSSCIGASVIGGVCNSSGGALLRRGPAYTEYALYARLREDGQLCLVNDLGLELGDDAEEMLGRLESGRFDDGPPAGNIRAASDTDYDRRVRKIDDPSPARYNADPGRLHGASGSAGRVAVFAVRLDTFRRDDRNRTFYVATNDAAVFTRLRRAVLGTFSHLPVSAEYLSRETILMSERYGRDSFFAIKYLGTRRLPRLFAFKRGLDRAARWLGTGSEATGDRMLQRLGNLLPSPLPPTLRHYRDRYEHHLVIRVADDGIEEMRAYLEGVEREGETTGWRECTDAEAERAFLLRFVAAGAAIRYASLKDGAVGGLVALDVALPRNCTDWVEQLPDDIGSQLVARATYAHFFCHVFHRDYLVRPGCDVEAVKQRLLDRLAAQGAEYPAEHNVGHHYAAKPELASFYMTLDPCNSFNPGIGKTSRKAGWA</sequence>